<comment type="caution">
    <text evidence="2">The sequence shown here is derived from an EMBL/GenBank/DDBJ whole genome shotgun (WGS) entry which is preliminary data.</text>
</comment>
<name>A0ABQ1JNQ6_9GAMM</name>
<gene>
    <name evidence="2" type="ORF">GCM10011607_36780</name>
</gene>
<evidence type="ECO:0000313" key="3">
    <source>
        <dbReference type="Proteomes" id="UP000617555"/>
    </source>
</evidence>
<dbReference type="Pfam" id="PF00583">
    <property type="entry name" value="Acetyltransf_1"/>
    <property type="match status" value="1"/>
</dbReference>
<proteinExistence type="predicted"/>
<feature type="domain" description="N-acetyltransferase" evidence="1">
    <location>
        <begin position="3"/>
        <end position="144"/>
    </location>
</feature>
<dbReference type="PROSITE" id="PS51186">
    <property type="entry name" value="GNAT"/>
    <property type="match status" value="1"/>
</dbReference>
<reference evidence="3" key="1">
    <citation type="journal article" date="2019" name="Int. J. Syst. Evol. Microbiol.">
        <title>The Global Catalogue of Microorganisms (GCM) 10K type strain sequencing project: providing services to taxonomists for standard genome sequencing and annotation.</title>
        <authorList>
            <consortium name="The Broad Institute Genomics Platform"/>
            <consortium name="The Broad Institute Genome Sequencing Center for Infectious Disease"/>
            <person name="Wu L."/>
            <person name="Ma J."/>
        </authorList>
    </citation>
    <scope>NUCLEOTIDE SEQUENCE [LARGE SCALE GENOMIC DNA]</scope>
    <source>
        <strain evidence="3">CGMCC 1.15339</strain>
    </source>
</reference>
<evidence type="ECO:0000259" key="1">
    <source>
        <dbReference type="PROSITE" id="PS51186"/>
    </source>
</evidence>
<dbReference type="RefSeq" id="WP_188740756.1">
    <property type="nucleotide sequence ID" value="NZ_BMII01000039.1"/>
</dbReference>
<organism evidence="2 3">
    <name type="scientific">Shewanella inventionis</name>
    <dbReference type="NCBI Taxonomy" id="1738770"/>
    <lineage>
        <taxon>Bacteria</taxon>
        <taxon>Pseudomonadati</taxon>
        <taxon>Pseudomonadota</taxon>
        <taxon>Gammaproteobacteria</taxon>
        <taxon>Alteromonadales</taxon>
        <taxon>Shewanellaceae</taxon>
        <taxon>Shewanella</taxon>
    </lineage>
</organism>
<dbReference type="CDD" id="cd04301">
    <property type="entry name" value="NAT_SF"/>
    <property type="match status" value="1"/>
</dbReference>
<dbReference type="Proteomes" id="UP000617555">
    <property type="component" value="Unassembled WGS sequence"/>
</dbReference>
<dbReference type="InterPro" id="IPR016181">
    <property type="entry name" value="Acyl_CoA_acyltransferase"/>
</dbReference>
<accession>A0ABQ1JNQ6</accession>
<protein>
    <submittedName>
        <fullName evidence="2">N-acetyltransferase</fullName>
    </submittedName>
</protein>
<sequence>MEYQFVKGQVGDIVAVLSLIPEFSHLTSEADIVARLAGKQSLILVATHNARPIGFKIGYSLNDTEFYSWLGGVIPAHRKMKVASQLRQQQEAWAIAHGFNVLKVKSMNQFPNMLHMLISSGYQICGYENNGTIENSKIEFVKTL</sequence>
<dbReference type="InterPro" id="IPR000182">
    <property type="entry name" value="GNAT_dom"/>
</dbReference>
<keyword evidence="3" id="KW-1185">Reference proteome</keyword>
<evidence type="ECO:0000313" key="2">
    <source>
        <dbReference type="EMBL" id="GGB72966.1"/>
    </source>
</evidence>
<dbReference type="EMBL" id="BMII01000039">
    <property type="protein sequence ID" value="GGB72966.1"/>
    <property type="molecule type" value="Genomic_DNA"/>
</dbReference>
<dbReference type="Gene3D" id="3.40.630.30">
    <property type="match status" value="1"/>
</dbReference>
<dbReference type="SUPFAM" id="SSF55729">
    <property type="entry name" value="Acyl-CoA N-acyltransferases (Nat)"/>
    <property type="match status" value="1"/>
</dbReference>